<reference evidence="5 6" key="1">
    <citation type="journal article" date="2016" name="Nat. Commun.">
        <title>Thousands of microbial genomes shed light on interconnected biogeochemical processes in an aquifer system.</title>
        <authorList>
            <person name="Anantharaman K."/>
            <person name="Brown C.T."/>
            <person name="Hug L.A."/>
            <person name="Sharon I."/>
            <person name="Castelle C.J."/>
            <person name="Probst A.J."/>
            <person name="Thomas B.C."/>
            <person name="Singh A."/>
            <person name="Wilkins M.J."/>
            <person name="Karaoz U."/>
            <person name="Brodie E.L."/>
            <person name="Williams K.H."/>
            <person name="Hubbard S.S."/>
            <person name="Banfield J.F."/>
        </authorList>
    </citation>
    <scope>NUCLEOTIDE SEQUENCE [LARGE SCALE GENOMIC DNA]</scope>
</reference>
<name>A0A1F5CAT4_9BACT</name>
<evidence type="ECO:0000313" key="6">
    <source>
        <dbReference type="Proteomes" id="UP000177197"/>
    </source>
</evidence>
<dbReference type="Proteomes" id="UP000177197">
    <property type="component" value="Unassembled WGS sequence"/>
</dbReference>
<dbReference type="GO" id="GO:0005829">
    <property type="term" value="C:cytosol"/>
    <property type="evidence" value="ECO:0007669"/>
    <property type="project" value="TreeGrafter"/>
</dbReference>
<keyword evidence="2" id="KW-0378">Hydrolase</keyword>
<dbReference type="GO" id="GO:0008408">
    <property type="term" value="F:3'-5' exonuclease activity"/>
    <property type="evidence" value="ECO:0007669"/>
    <property type="project" value="TreeGrafter"/>
</dbReference>
<dbReference type="InterPro" id="IPR013520">
    <property type="entry name" value="Ribonucl_H"/>
</dbReference>
<dbReference type="InterPro" id="IPR036397">
    <property type="entry name" value="RNaseH_sf"/>
</dbReference>
<accession>A0A1F5CAT4</accession>
<keyword evidence="1" id="KW-0540">Nuclease</keyword>
<dbReference type="InterPro" id="IPR012337">
    <property type="entry name" value="RNaseH-like_sf"/>
</dbReference>
<gene>
    <name evidence="5" type="ORF">A3I30_01940</name>
</gene>
<dbReference type="CDD" id="cd06127">
    <property type="entry name" value="DEDDh"/>
    <property type="match status" value="1"/>
</dbReference>
<dbReference type="Gene3D" id="3.30.420.10">
    <property type="entry name" value="Ribonuclease H-like superfamily/Ribonuclease H"/>
    <property type="match status" value="1"/>
</dbReference>
<sequence length="182" mass="20981">MRNFDLAFFDLETTGLSFDADIIEMAVILVDHESFNIVEEWSAKVKPKDISKADPQALAVNCYNEAEWADALEIKPALEIFLQKTSNKVLVGHNLPMDWMWLNRALFENKLLESMKFASGQFYYQGFDTASLAYSKLRNVVGIEKFSLEELSQYFGIQRARSHRAMDDARATYELFVKLLNF</sequence>
<comment type="caution">
    <text evidence="5">The sequence shown here is derived from an EMBL/GenBank/DDBJ whole genome shotgun (WGS) entry which is preliminary data.</text>
</comment>
<evidence type="ECO:0000256" key="3">
    <source>
        <dbReference type="ARBA" id="ARBA00022839"/>
    </source>
</evidence>
<evidence type="ECO:0000256" key="2">
    <source>
        <dbReference type="ARBA" id="ARBA00022801"/>
    </source>
</evidence>
<dbReference type="SUPFAM" id="SSF53098">
    <property type="entry name" value="Ribonuclease H-like"/>
    <property type="match status" value="1"/>
</dbReference>
<keyword evidence="3" id="KW-0269">Exonuclease</keyword>
<evidence type="ECO:0000256" key="1">
    <source>
        <dbReference type="ARBA" id="ARBA00022722"/>
    </source>
</evidence>
<dbReference type="AlphaFoldDB" id="A0A1F5CAT4"/>
<dbReference type="PANTHER" id="PTHR30231:SF4">
    <property type="entry name" value="PROTEIN NEN2"/>
    <property type="match status" value="1"/>
</dbReference>
<dbReference type="PANTHER" id="PTHR30231">
    <property type="entry name" value="DNA POLYMERASE III SUBUNIT EPSILON"/>
    <property type="match status" value="1"/>
</dbReference>
<feature type="domain" description="Exonuclease" evidence="4">
    <location>
        <begin position="5"/>
        <end position="182"/>
    </location>
</feature>
<evidence type="ECO:0000259" key="4">
    <source>
        <dbReference type="SMART" id="SM00479"/>
    </source>
</evidence>
<organism evidence="5 6">
    <name type="scientific">Candidatus Azambacteria bacterium RIFCSPLOWO2_02_FULL_44_14</name>
    <dbReference type="NCBI Taxonomy" id="1797306"/>
    <lineage>
        <taxon>Bacteria</taxon>
        <taxon>Candidatus Azamiibacteriota</taxon>
    </lineage>
</organism>
<dbReference type="EMBL" id="MEYV01000015">
    <property type="protein sequence ID" value="OGD39953.1"/>
    <property type="molecule type" value="Genomic_DNA"/>
</dbReference>
<proteinExistence type="predicted"/>
<protein>
    <recommendedName>
        <fullName evidence="4">Exonuclease domain-containing protein</fullName>
    </recommendedName>
</protein>
<dbReference type="GO" id="GO:0003676">
    <property type="term" value="F:nucleic acid binding"/>
    <property type="evidence" value="ECO:0007669"/>
    <property type="project" value="InterPro"/>
</dbReference>
<dbReference type="Pfam" id="PF00929">
    <property type="entry name" value="RNase_T"/>
    <property type="match status" value="1"/>
</dbReference>
<dbReference type="SMART" id="SM00479">
    <property type="entry name" value="EXOIII"/>
    <property type="match status" value="1"/>
</dbReference>
<evidence type="ECO:0000313" key="5">
    <source>
        <dbReference type="EMBL" id="OGD39953.1"/>
    </source>
</evidence>